<feature type="domain" description="KAP NTPase" evidence="1">
    <location>
        <begin position="22"/>
        <end position="297"/>
    </location>
</feature>
<dbReference type="Proteomes" id="UP000005095">
    <property type="component" value="Chromosome"/>
</dbReference>
<dbReference type="SUPFAM" id="SSF52540">
    <property type="entry name" value="P-loop containing nucleoside triphosphate hydrolases"/>
    <property type="match status" value="1"/>
</dbReference>
<organism evidence="2 3">
    <name type="scientific">Methanofollis liminatans DSM 4140</name>
    <dbReference type="NCBI Taxonomy" id="28892"/>
    <lineage>
        <taxon>Archaea</taxon>
        <taxon>Methanobacteriati</taxon>
        <taxon>Methanobacteriota</taxon>
        <taxon>Stenosarchaea group</taxon>
        <taxon>Methanomicrobia</taxon>
        <taxon>Methanomicrobiales</taxon>
        <taxon>Methanomicrobiaceae</taxon>
        <taxon>Methanofollis</taxon>
    </lineage>
</organism>
<accession>J0S2A4</accession>
<dbReference type="PATRIC" id="fig|28892.9.peg.2262"/>
<dbReference type="RefSeq" id="WP_004040173.1">
    <property type="nucleotide sequence ID" value="NZ_CM001555.1"/>
</dbReference>
<dbReference type="InterPro" id="IPR027417">
    <property type="entry name" value="P-loop_NTPase"/>
</dbReference>
<reference evidence="2 3" key="1">
    <citation type="submission" date="2011-08" db="EMBL/GenBank/DDBJ databases">
        <title>The complete genome of Methanofollis liminatans DSM 4140.</title>
        <authorList>
            <consortium name="US DOE Joint Genome Institute (JGI-PGF)"/>
            <person name="Lucas S."/>
            <person name="Han J."/>
            <person name="Lapidus A."/>
            <person name="Bruce D."/>
            <person name="Goodwin L."/>
            <person name="Pitluck S."/>
            <person name="Peters L."/>
            <person name="Kyrpides N."/>
            <person name="Mavromatis K."/>
            <person name="Ivanova N."/>
            <person name="Mikhailova N."/>
            <person name="Lu M."/>
            <person name="Detter J.C."/>
            <person name="Tapia R."/>
            <person name="Han C."/>
            <person name="Land M."/>
            <person name="Hauser L."/>
            <person name="Markowitz V."/>
            <person name="Cheng J.-F."/>
            <person name="Hugenholtz P."/>
            <person name="Woyke T."/>
            <person name="Wu D."/>
            <person name="Spring S."/>
            <person name="Schuler E."/>
            <person name="Brambilla E."/>
            <person name="Klenk H.-P."/>
            <person name="Eisen J.A."/>
        </authorList>
    </citation>
    <scope>NUCLEOTIDE SEQUENCE [LARGE SCALE GENOMIC DNA]</scope>
    <source>
        <strain evidence="2 3">DSM 4140</strain>
    </source>
</reference>
<sequence length="704" mass="81074">MEICYSNDAPLEDPADDALDIAPFAKNLADAIPAMFNPQGFVVAIYGEWGSGKTTLLNFIKYYIGQIPESNKPLIIDFHPWWFSGREDLIRSFFNQFAGSVSRWFGKSAECAKLLAQFADALSPVKIPIVQTVNYIADKADPTKRDVPALKEEIKRSLKQKNRRILIVIDDIDRLSSEEIRLLFMVIKDIADFPNVVYLLALDKHIVSGALDQIHGFDGTKYLEKIVQTGYDLPHPDKKLLRMILSKKIDSILEGTPKYLWDKTRWQNIYFDGIDHFVKSPRNVQRFSNALLLTYPVVKGEVNPVDFIAVEYLRLFCPSMYHFIQGSGEIFVGSVDIRLDPDPDKRIKLRLDTQLEQIPEQDRESVKKLLFRIFPKTNYYFGGASYGSDWLPGWRNSLRVCTSEHFDTYFRLSLSQGQMSQTEIQSILECIDKPEVFEQTLINLNRQKQRNGLSNLSYFLECLLDHAALDILEGAAIPSIISTFFKVGDDLLCLEDDEQRFSIYGNDDRILRIVWRLFDRLDEAKHFSLLEDAIRRGDSISLIVKLITIYGRQHGKYGTNEETDGERIISLEHLRVLEELTLEKIRQASQEGSLIDTPLLWRVLFFWKENRHDGEVRSWVEETTRNDDKLLLFLDQFISATFTQSADDVISEQHWILASKSISAFINLDELKGRVQNLIESKIDLTERQREALTNFVSGVEEPL</sequence>
<name>J0S2A4_9EURY</name>
<dbReference type="PANTHER" id="PTHR22674:SF6">
    <property type="entry name" value="NTPASE KAP FAMILY P-LOOP DOMAIN-CONTAINING PROTEIN 1"/>
    <property type="match status" value="1"/>
</dbReference>
<dbReference type="HOGENOM" id="CLU_021357_0_0_2"/>
<dbReference type="AlphaFoldDB" id="J0S2A4"/>
<evidence type="ECO:0000313" key="2">
    <source>
        <dbReference type="EMBL" id="EJG08031.1"/>
    </source>
</evidence>
<dbReference type="Gene3D" id="3.40.50.300">
    <property type="entry name" value="P-loop containing nucleotide triphosphate hydrolases"/>
    <property type="match status" value="1"/>
</dbReference>
<protein>
    <submittedName>
        <fullName evidence="2">KAP P-loop domain protein</fullName>
    </submittedName>
</protein>
<dbReference type="STRING" id="28892.Metli_2090"/>
<keyword evidence="3" id="KW-1185">Reference proteome</keyword>
<dbReference type="EMBL" id="CM001555">
    <property type="protein sequence ID" value="EJG08031.1"/>
    <property type="molecule type" value="Genomic_DNA"/>
</dbReference>
<gene>
    <name evidence="2" type="ORF">Metli_2090</name>
</gene>
<dbReference type="InterPro" id="IPR011646">
    <property type="entry name" value="KAP_P-loop"/>
</dbReference>
<dbReference type="InterPro" id="IPR052754">
    <property type="entry name" value="NTPase_KAP_P-loop"/>
</dbReference>
<dbReference type="PANTHER" id="PTHR22674">
    <property type="entry name" value="NTPASE, KAP FAMILY P-LOOP DOMAIN-CONTAINING 1"/>
    <property type="match status" value="1"/>
</dbReference>
<dbReference type="Pfam" id="PF07693">
    <property type="entry name" value="KAP_NTPase"/>
    <property type="match status" value="1"/>
</dbReference>
<evidence type="ECO:0000259" key="1">
    <source>
        <dbReference type="Pfam" id="PF07693"/>
    </source>
</evidence>
<dbReference type="OrthoDB" id="146963at2157"/>
<proteinExistence type="predicted"/>
<evidence type="ECO:0000313" key="3">
    <source>
        <dbReference type="Proteomes" id="UP000005095"/>
    </source>
</evidence>